<dbReference type="EMBL" id="JAGTAR010000002">
    <property type="protein sequence ID" value="MBR8534361.1"/>
    <property type="molecule type" value="Genomic_DNA"/>
</dbReference>
<feature type="active site" description="Acyl-thioester intermediate" evidence="6 7">
    <location>
        <position position="142"/>
    </location>
</feature>
<evidence type="ECO:0000256" key="2">
    <source>
        <dbReference type="ARBA" id="ARBA00022490"/>
    </source>
</evidence>
<evidence type="ECO:0000256" key="4">
    <source>
        <dbReference type="ARBA" id="ARBA00022679"/>
    </source>
</evidence>
<comment type="similarity">
    <text evidence="6">Belongs to the MetA family.</text>
</comment>
<evidence type="ECO:0000256" key="1">
    <source>
        <dbReference type="ARBA" id="ARBA00004496"/>
    </source>
</evidence>
<evidence type="ECO:0000313" key="8">
    <source>
        <dbReference type="EMBL" id="MBR8534361.1"/>
    </source>
</evidence>
<dbReference type="HAMAP" id="MF_00295">
    <property type="entry name" value="MetA_acyltransf"/>
    <property type="match status" value="1"/>
</dbReference>
<dbReference type="GO" id="GO:0019281">
    <property type="term" value="P:L-methionine biosynthetic process from homoserine via O-succinyl-L-homoserine and cystathionine"/>
    <property type="evidence" value="ECO:0007669"/>
    <property type="project" value="InterPro"/>
</dbReference>
<sequence>MPIKIPDALPARHVLENENVFVIGETRALHQDIRPLRILILNLMPLKIATETHLLRALSNSPLQVEVDFLMTSSHVSKNTPREHLFAFYKVFDEVRSNKYDGMIITGAPVELLDFEEVNYWPELTEIMDWSKTNATSTFHICWGAQAGLFHHFGIKKYPLEKKMFGIFKHTVEQPEEPLMRGFNDLYHAPHSRYTEVKENDILEHPDLVLLSKSKKAGVYMVMSKDRRQVFVTGHSEYDASTLKEEYDRDLAKGLDIAIPDNYFPDDNPENEPLVLWRSHASLLYSNWLNYYVYQATPFQLEQIQ</sequence>
<reference evidence="8" key="1">
    <citation type="journal article" date="2018" name="Int. J. Syst. Evol. Microbiol.">
        <title>Carboxylicivirga sediminis sp. nov., isolated from coastal sediment.</title>
        <authorList>
            <person name="Wang F.Q."/>
            <person name="Ren L.H."/>
            <person name="Zou R.J."/>
            <person name="Sun Y.Z."/>
            <person name="Liu X.J."/>
            <person name="Jiang F."/>
            <person name="Liu L.J."/>
        </authorList>
    </citation>
    <scope>NUCLEOTIDE SEQUENCE</scope>
    <source>
        <strain evidence="8">JR1</strain>
    </source>
</reference>
<feature type="active site" evidence="6">
    <location>
        <position position="237"/>
    </location>
</feature>
<keyword evidence="2 6" id="KW-0963">Cytoplasm</keyword>
<dbReference type="SUPFAM" id="SSF52317">
    <property type="entry name" value="Class I glutamine amidotransferase-like"/>
    <property type="match status" value="1"/>
</dbReference>
<keyword evidence="3 6" id="KW-0028">Amino-acid biosynthesis</keyword>
<keyword evidence="6" id="KW-0486">Methionine biosynthesis</keyword>
<accession>A0A941ITL2</accession>
<dbReference type="GO" id="GO:0004414">
    <property type="term" value="F:homoserine O-acetyltransferase activity"/>
    <property type="evidence" value="ECO:0007669"/>
    <property type="project" value="UniProtKB-EC"/>
</dbReference>
<dbReference type="Proteomes" id="UP000679220">
    <property type="component" value="Unassembled WGS sequence"/>
</dbReference>
<dbReference type="Pfam" id="PF04204">
    <property type="entry name" value="HTS"/>
    <property type="match status" value="1"/>
</dbReference>
<dbReference type="CDD" id="cd03131">
    <property type="entry name" value="GATase1_HTS"/>
    <property type="match status" value="1"/>
</dbReference>
<feature type="binding site" evidence="6">
    <location>
        <position position="249"/>
    </location>
    <ligand>
        <name>substrate</name>
    </ligand>
</feature>
<organism evidence="8 9">
    <name type="scientific">Carboxylicivirga sediminis</name>
    <dbReference type="NCBI Taxonomy" id="2006564"/>
    <lineage>
        <taxon>Bacteria</taxon>
        <taxon>Pseudomonadati</taxon>
        <taxon>Bacteroidota</taxon>
        <taxon>Bacteroidia</taxon>
        <taxon>Marinilabiliales</taxon>
        <taxon>Marinilabiliaceae</taxon>
        <taxon>Carboxylicivirga</taxon>
    </lineage>
</organism>
<dbReference type="AlphaFoldDB" id="A0A941ITL2"/>
<dbReference type="PANTHER" id="PTHR20919">
    <property type="entry name" value="HOMOSERINE O-SUCCINYLTRANSFERASE"/>
    <property type="match status" value="1"/>
</dbReference>
<comment type="function">
    <text evidence="6">Transfers an acetyl group from acetyl-CoA to L-homoserine, forming acetyl-L-homoserine.</text>
</comment>
<dbReference type="NCBIfam" id="TIGR01001">
    <property type="entry name" value="metA"/>
    <property type="match status" value="1"/>
</dbReference>
<reference evidence="8" key="2">
    <citation type="submission" date="2021-04" db="EMBL/GenBank/DDBJ databases">
        <authorList>
            <person name="Zhang T."/>
            <person name="Zhang Y."/>
            <person name="Lu D."/>
            <person name="Zuo D."/>
            <person name="Du Z."/>
        </authorList>
    </citation>
    <scope>NUCLEOTIDE SEQUENCE</scope>
    <source>
        <strain evidence="8">JR1</strain>
    </source>
</reference>
<evidence type="ECO:0000256" key="7">
    <source>
        <dbReference type="PIRSR" id="PIRSR000450-1"/>
    </source>
</evidence>
<feature type="binding site" evidence="6">
    <location>
        <position position="163"/>
    </location>
    <ligand>
        <name>substrate</name>
    </ligand>
</feature>
<dbReference type="PIRSF" id="PIRSF000450">
    <property type="entry name" value="H_ser_succinyltr"/>
    <property type="match status" value="1"/>
</dbReference>
<evidence type="ECO:0000256" key="5">
    <source>
        <dbReference type="ARBA" id="ARBA00023315"/>
    </source>
</evidence>
<comment type="caution">
    <text evidence="8">The sequence shown here is derived from an EMBL/GenBank/DDBJ whole genome shotgun (WGS) entry which is preliminary data.</text>
</comment>
<comment type="pathway">
    <text evidence="6">Amino-acid biosynthesis; L-methionine biosynthesis via de novo pathway; O-acetyl-L-homoserine from L-homoserine: step 1/1.</text>
</comment>
<evidence type="ECO:0000256" key="3">
    <source>
        <dbReference type="ARBA" id="ARBA00022605"/>
    </source>
</evidence>
<feature type="site" description="Important for substrate specificity" evidence="6">
    <location>
        <position position="192"/>
    </location>
</feature>
<dbReference type="EC" id="2.3.1.31" evidence="6"/>
<dbReference type="InterPro" id="IPR005697">
    <property type="entry name" value="HST_MetA"/>
</dbReference>
<dbReference type="GO" id="GO:0008899">
    <property type="term" value="F:homoserine O-succinyltransferase activity"/>
    <property type="evidence" value="ECO:0007669"/>
    <property type="project" value="UniProtKB-UniRule"/>
</dbReference>
<proteinExistence type="inferred from homology"/>
<dbReference type="GO" id="GO:0005737">
    <property type="term" value="C:cytoplasm"/>
    <property type="evidence" value="ECO:0007669"/>
    <property type="project" value="UniProtKB-SubCell"/>
</dbReference>
<comment type="subcellular location">
    <subcellularLocation>
        <location evidence="1 6">Cytoplasm</location>
    </subcellularLocation>
</comment>
<evidence type="ECO:0000256" key="6">
    <source>
        <dbReference type="HAMAP-Rule" id="MF_00295"/>
    </source>
</evidence>
<comment type="catalytic activity">
    <reaction evidence="6">
        <text>L-homoserine + acetyl-CoA = O-acetyl-L-homoserine + CoA</text>
        <dbReference type="Rhea" id="RHEA:13701"/>
        <dbReference type="ChEBI" id="CHEBI:57287"/>
        <dbReference type="ChEBI" id="CHEBI:57288"/>
        <dbReference type="ChEBI" id="CHEBI:57476"/>
        <dbReference type="ChEBI" id="CHEBI:57716"/>
        <dbReference type="EC" id="2.3.1.31"/>
    </reaction>
</comment>
<feature type="site" description="Important for acyl-CoA specificity" evidence="6">
    <location>
        <position position="111"/>
    </location>
</feature>
<feature type="active site" description="Proton acceptor" evidence="6">
    <location>
        <position position="235"/>
    </location>
</feature>
<evidence type="ECO:0000313" key="9">
    <source>
        <dbReference type="Proteomes" id="UP000679220"/>
    </source>
</evidence>
<keyword evidence="4 6" id="KW-0808">Transferase</keyword>
<feature type="binding site" evidence="6">
    <location>
        <position position="192"/>
    </location>
    <ligand>
        <name>substrate</name>
    </ligand>
</feature>
<name>A0A941ITL2_9BACT</name>
<keyword evidence="9" id="KW-1185">Reference proteome</keyword>
<gene>
    <name evidence="8" type="primary">metA</name>
    <name evidence="6" type="synonym">metAA</name>
    <name evidence="8" type="ORF">KDU71_02230</name>
</gene>
<dbReference type="PANTHER" id="PTHR20919:SF0">
    <property type="entry name" value="HOMOSERINE O-SUCCINYLTRANSFERASE"/>
    <property type="match status" value="1"/>
</dbReference>
<comment type="caution">
    <text evidence="6">Lacks conserved residue(s) required for the propagation of feature annotation.</text>
</comment>
<dbReference type="FunFam" id="3.40.50.880:FF:000004">
    <property type="entry name" value="Homoserine O-succinyltransferase"/>
    <property type="match status" value="1"/>
</dbReference>
<protein>
    <recommendedName>
        <fullName evidence="6">Homoserine O-acetyltransferase</fullName>
        <shortName evidence="6">HAT</shortName>
        <ecNumber evidence="6">2.3.1.31</ecNumber>
    </recommendedName>
    <alternativeName>
        <fullName evidence="6">Homoserine transacetylase</fullName>
        <shortName evidence="6">HTA</shortName>
    </alternativeName>
</protein>
<dbReference type="RefSeq" id="WP_212188267.1">
    <property type="nucleotide sequence ID" value="NZ_JAGTAR010000002.1"/>
</dbReference>
<dbReference type="Gene3D" id="3.40.50.880">
    <property type="match status" value="1"/>
</dbReference>
<keyword evidence="5 6" id="KW-0012">Acyltransferase</keyword>
<dbReference type="InterPro" id="IPR029062">
    <property type="entry name" value="Class_I_gatase-like"/>
</dbReference>
<dbReference type="InterPro" id="IPR033752">
    <property type="entry name" value="MetA_family"/>
</dbReference>